<feature type="region of interest" description="Disordered" evidence="1">
    <location>
        <begin position="133"/>
        <end position="159"/>
    </location>
</feature>
<dbReference type="Proteomes" id="UP000017559">
    <property type="component" value="Unassembled WGS sequence"/>
</dbReference>
<accession>V2X5S7</accession>
<dbReference type="HOGENOM" id="CLU_034117_0_0_1"/>
<dbReference type="AlphaFoldDB" id="V2X5S7"/>
<keyword evidence="3" id="KW-1185">Reference proteome</keyword>
<comment type="caution">
    <text evidence="2">The sequence shown here is derived from an EMBL/GenBank/DDBJ whole genome shotgun (WGS) entry which is preliminary data.</text>
</comment>
<reference evidence="2 3" key="1">
    <citation type="journal article" date="2014" name="BMC Genomics">
        <title>Genome and secretome analysis of the hemibiotrophic fungal pathogen, Moniliophthora roreri, which causes frosty pod rot disease of cacao: mechanisms of the biotrophic and necrotrophic phases.</title>
        <authorList>
            <person name="Meinhardt L.W."/>
            <person name="Costa G.G.L."/>
            <person name="Thomazella D.P.T."/>
            <person name="Teixeira P.J.P.L."/>
            <person name="Carazzolle M.F."/>
            <person name="Schuster S.C."/>
            <person name="Carlson J.E."/>
            <person name="Guiltinan M.J."/>
            <person name="Mieczkowski P."/>
            <person name="Farmer A."/>
            <person name="Ramaraj T."/>
            <person name="Crozier J."/>
            <person name="Davis R.E."/>
            <person name="Shao J."/>
            <person name="Melnick R.L."/>
            <person name="Pereira G.A.G."/>
            <person name="Bailey B.A."/>
        </authorList>
    </citation>
    <scope>NUCLEOTIDE SEQUENCE [LARGE SCALE GENOMIC DNA]</scope>
    <source>
        <strain evidence="2 3">MCA 2997</strain>
    </source>
</reference>
<gene>
    <name evidence="2" type="ORF">Moror_15333</name>
</gene>
<dbReference type="OrthoDB" id="3109075at2759"/>
<proteinExistence type="predicted"/>
<evidence type="ECO:0000256" key="1">
    <source>
        <dbReference type="SAM" id="MobiDB-lite"/>
    </source>
</evidence>
<feature type="non-terminal residue" evidence="2">
    <location>
        <position position="394"/>
    </location>
</feature>
<name>V2X5S7_MONRO</name>
<feature type="compositionally biased region" description="Polar residues" evidence="1">
    <location>
        <begin position="135"/>
        <end position="149"/>
    </location>
</feature>
<evidence type="ECO:0000313" key="2">
    <source>
        <dbReference type="EMBL" id="ESK87815.1"/>
    </source>
</evidence>
<sequence>MQFLSIIWPSHITDHLSNIEQCMAWEEEQGLEISGRSPVQVYYSSNVVQDHASEESLKGCVSSPGKKAETVAMAPKKAMSSKTSPDEPVVIKLEKGAMPSAPKPKVKCFQASKATSSCIIVFPPVLNKEDPPVASTFSKGKSKATPLSTNEDDELDESDRSEDIYNSIKILAPGVQGQKLTEKTDFVDCILKYFGLAQALLNALKLIYQASSICCNISLYTSLLETQACLDDQLVSLSHSINISQDAFKKCIVDPYQILQSLLFLDPSFNASNAQVASLCAGFGWSSSDLLLHDPLNCGYKLYEISHISNSPFHIFVKGTDINITSKKGSEWEINDKDLVVPKTLPDTATTAKARSLQSMLWMLTSLLRSLLLPVSSLLMDESNQSSDVWSPPS</sequence>
<dbReference type="KEGG" id="mrr:Moror_15333"/>
<evidence type="ECO:0000313" key="3">
    <source>
        <dbReference type="Proteomes" id="UP000017559"/>
    </source>
</evidence>
<protein>
    <submittedName>
        <fullName evidence="2">Uncharacterized protein</fullName>
    </submittedName>
</protein>
<feature type="compositionally biased region" description="Acidic residues" evidence="1">
    <location>
        <begin position="150"/>
        <end position="159"/>
    </location>
</feature>
<dbReference type="EMBL" id="AWSO01000734">
    <property type="protein sequence ID" value="ESK87815.1"/>
    <property type="molecule type" value="Genomic_DNA"/>
</dbReference>
<organism evidence="2 3">
    <name type="scientific">Moniliophthora roreri (strain MCA 2997)</name>
    <name type="common">Cocoa frosty pod rot fungus</name>
    <name type="synonym">Crinipellis roreri</name>
    <dbReference type="NCBI Taxonomy" id="1381753"/>
    <lineage>
        <taxon>Eukaryota</taxon>
        <taxon>Fungi</taxon>
        <taxon>Dikarya</taxon>
        <taxon>Basidiomycota</taxon>
        <taxon>Agaricomycotina</taxon>
        <taxon>Agaricomycetes</taxon>
        <taxon>Agaricomycetidae</taxon>
        <taxon>Agaricales</taxon>
        <taxon>Marasmiineae</taxon>
        <taxon>Marasmiaceae</taxon>
        <taxon>Moniliophthora</taxon>
    </lineage>
</organism>